<sequence>MTIRSTIMLLAVPLFLALALVNGTLLYLQERTELEHALREQALATAVAVAEFTREMTDPGKTLAQPNRREALEAALAHVEGLGALYLVEANRPALVLKSAGQEWDPTALARPSRPSVRTMAQDGAEGWVIGLAPAGEGRFVAARFSRAPIAEHLRLIRRDVVLIALGLIALASALAIFVARRLTRELDLSRRALSGHVPDGEVRWRIREAQDLAGAVRLMDASGEDAELRATLVEARKARTRSLANALENARAVEFAPCACRTADAVIAMRACGAIPAGSFFAFADMEQGGAVVLGRCEDADPVDALAAACHVRRLIEASASQAELGRALDLAGQLYALSDLAVHEWRAPLAKGALQLVTLAQADEAERARVYLKAARGIGPDEWLASLDALLKPTGIFAVIGPPGSTDCGESGNEVRFDRKDSGEAADIEHFTH</sequence>
<dbReference type="AlphaFoldDB" id="G6E8B8"/>
<proteinExistence type="predicted"/>
<feature type="transmembrane region" description="Helical" evidence="1">
    <location>
        <begin position="161"/>
        <end position="180"/>
    </location>
</feature>
<dbReference type="STRING" id="1088721.JI59_17170"/>
<reference evidence="2 3" key="1">
    <citation type="journal article" date="2012" name="J. Bacteriol.">
        <title>Genome sequence of benzo(a)pyrene-degrading bacterium Novosphingobium pentaromativorans US6-1.</title>
        <authorList>
            <person name="Luo Y.R."/>
            <person name="Kang S.G."/>
            <person name="Kim S.J."/>
            <person name="Kim M.R."/>
            <person name="Li N."/>
            <person name="Lee J.H."/>
            <person name="Kwon K.K."/>
        </authorList>
    </citation>
    <scope>NUCLEOTIDE SEQUENCE [LARGE SCALE GENOMIC DNA]</scope>
    <source>
        <strain evidence="2 3">US6-1</strain>
    </source>
</reference>
<dbReference type="EMBL" id="AGFM01000008">
    <property type="protein sequence ID" value="EHJ62458.1"/>
    <property type="molecule type" value="Genomic_DNA"/>
</dbReference>
<evidence type="ECO:0000313" key="2">
    <source>
        <dbReference type="EMBL" id="EHJ62458.1"/>
    </source>
</evidence>
<dbReference type="OrthoDB" id="7503046at2"/>
<keyword evidence="3" id="KW-1185">Reference proteome</keyword>
<dbReference type="Proteomes" id="UP000004030">
    <property type="component" value="Unassembled WGS sequence"/>
</dbReference>
<keyword evidence="1" id="KW-0812">Transmembrane</keyword>
<comment type="caution">
    <text evidence="2">The sequence shown here is derived from an EMBL/GenBank/DDBJ whole genome shotgun (WGS) entry which is preliminary data.</text>
</comment>
<dbReference type="RefSeq" id="WP_007011506.1">
    <property type="nucleotide sequence ID" value="NZ_AGFM01000008.1"/>
</dbReference>
<accession>G6E8B8</accession>
<keyword evidence="1" id="KW-0472">Membrane</keyword>
<evidence type="ECO:0000256" key="1">
    <source>
        <dbReference type="SAM" id="Phobius"/>
    </source>
</evidence>
<dbReference type="eggNOG" id="ENOG502ZYQS">
    <property type="taxonomic scope" value="Bacteria"/>
</dbReference>
<organism evidence="2 3">
    <name type="scientific">Novosphingobium pentaromativorans US6-1</name>
    <dbReference type="NCBI Taxonomy" id="1088721"/>
    <lineage>
        <taxon>Bacteria</taxon>
        <taxon>Pseudomonadati</taxon>
        <taxon>Pseudomonadota</taxon>
        <taxon>Alphaproteobacteria</taxon>
        <taxon>Sphingomonadales</taxon>
        <taxon>Sphingomonadaceae</taxon>
        <taxon>Novosphingobium</taxon>
    </lineage>
</organism>
<evidence type="ECO:0000313" key="3">
    <source>
        <dbReference type="Proteomes" id="UP000004030"/>
    </source>
</evidence>
<dbReference type="PATRIC" id="fig|1088721.3.peg.581"/>
<name>G6E8B8_9SPHN</name>
<protein>
    <submittedName>
        <fullName evidence="2">Uncharacterized protein</fullName>
    </submittedName>
</protein>
<keyword evidence="1" id="KW-1133">Transmembrane helix</keyword>
<dbReference type="KEGG" id="npn:JI59_17170"/>
<gene>
    <name evidence="2" type="ORF">NSU_0589</name>
</gene>